<comment type="caution">
    <text evidence="11">The sequence shown here is derived from an EMBL/GenBank/DDBJ whole genome shotgun (WGS) entry which is preliminary data.</text>
</comment>
<comment type="catalytic activity">
    <reaction evidence="1">
        <text>[E2 ubiquitin-conjugating enzyme]-S-ubiquitinyl-L-cysteine + [acceptor protein]-L-lysine = [E2 ubiquitin-conjugating enzyme]-L-cysteine + [acceptor protein]-N(6)-ubiquitinyl-L-lysine.</text>
        <dbReference type="EC" id="2.3.2.31"/>
    </reaction>
</comment>
<dbReference type="InterPro" id="IPR013083">
    <property type="entry name" value="Znf_RING/FYVE/PHD"/>
</dbReference>
<dbReference type="SUPFAM" id="SSF57850">
    <property type="entry name" value="RING/U-box"/>
    <property type="match status" value="3"/>
</dbReference>
<name>A0A9P4K6Q4_9PLEO</name>
<evidence type="ECO:0000256" key="1">
    <source>
        <dbReference type="ARBA" id="ARBA00001798"/>
    </source>
</evidence>
<dbReference type="InterPro" id="IPR044066">
    <property type="entry name" value="TRIAD_supradom"/>
</dbReference>
<evidence type="ECO:0000256" key="4">
    <source>
        <dbReference type="ARBA" id="ARBA00022723"/>
    </source>
</evidence>
<keyword evidence="3" id="KW-0808">Transferase</keyword>
<evidence type="ECO:0000256" key="9">
    <source>
        <dbReference type="SAM" id="Coils"/>
    </source>
</evidence>
<dbReference type="Pfam" id="PF22191">
    <property type="entry name" value="IBR_1"/>
    <property type="match status" value="1"/>
</dbReference>
<dbReference type="Gene3D" id="3.30.40.10">
    <property type="entry name" value="Zinc/RING finger domain, C3HC4 (zinc finger)"/>
    <property type="match status" value="1"/>
</dbReference>
<keyword evidence="4" id="KW-0479">Metal-binding</keyword>
<evidence type="ECO:0000256" key="3">
    <source>
        <dbReference type="ARBA" id="ARBA00022679"/>
    </source>
</evidence>
<dbReference type="InterPro" id="IPR031127">
    <property type="entry name" value="E3_UB_ligase_RBR"/>
</dbReference>
<keyword evidence="9" id="KW-0175">Coiled coil</keyword>
<feature type="domain" description="RING-type" evidence="10">
    <location>
        <begin position="535"/>
        <end position="747"/>
    </location>
</feature>
<dbReference type="EC" id="2.3.2.31" evidence="2"/>
<evidence type="ECO:0000256" key="6">
    <source>
        <dbReference type="ARBA" id="ARBA00022771"/>
    </source>
</evidence>
<keyword evidence="6" id="KW-0863">Zinc-finger</keyword>
<dbReference type="Gene3D" id="1.20.120.1750">
    <property type="match status" value="1"/>
</dbReference>
<accession>A0A9P4K6Q4</accession>
<gene>
    <name evidence="11" type="ORF">CC78DRAFT_534694</name>
</gene>
<dbReference type="GO" id="GO:0016567">
    <property type="term" value="P:protein ubiquitination"/>
    <property type="evidence" value="ECO:0007669"/>
    <property type="project" value="InterPro"/>
</dbReference>
<evidence type="ECO:0000256" key="8">
    <source>
        <dbReference type="ARBA" id="ARBA00022833"/>
    </source>
</evidence>
<dbReference type="GO" id="GO:0061630">
    <property type="term" value="F:ubiquitin protein ligase activity"/>
    <property type="evidence" value="ECO:0007669"/>
    <property type="project" value="UniProtKB-EC"/>
</dbReference>
<feature type="coiled-coil region" evidence="9">
    <location>
        <begin position="86"/>
        <end position="113"/>
    </location>
</feature>
<keyword evidence="8" id="KW-0862">Zinc</keyword>
<dbReference type="AlphaFoldDB" id="A0A9P4K6Q4"/>
<feature type="coiled-coil region" evidence="9">
    <location>
        <begin position="196"/>
        <end position="223"/>
    </location>
</feature>
<organism evidence="11 12">
    <name type="scientific">Lojkania enalia</name>
    <dbReference type="NCBI Taxonomy" id="147567"/>
    <lineage>
        <taxon>Eukaryota</taxon>
        <taxon>Fungi</taxon>
        <taxon>Dikarya</taxon>
        <taxon>Ascomycota</taxon>
        <taxon>Pezizomycotina</taxon>
        <taxon>Dothideomycetes</taxon>
        <taxon>Pleosporomycetidae</taxon>
        <taxon>Pleosporales</taxon>
        <taxon>Pleosporales incertae sedis</taxon>
        <taxon>Lojkania</taxon>
    </lineage>
</organism>
<dbReference type="Proteomes" id="UP000800093">
    <property type="component" value="Unassembled WGS sequence"/>
</dbReference>
<reference evidence="12" key="1">
    <citation type="journal article" date="2020" name="Stud. Mycol.">
        <title>101 Dothideomycetes genomes: A test case for predicting lifestyles and emergence of pathogens.</title>
        <authorList>
            <person name="Haridas S."/>
            <person name="Albert R."/>
            <person name="Binder M."/>
            <person name="Bloem J."/>
            <person name="LaButti K."/>
            <person name="Salamov A."/>
            <person name="Andreopoulos B."/>
            <person name="Baker S."/>
            <person name="Barry K."/>
            <person name="Bills G."/>
            <person name="Bluhm B."/>
            <person name="Cannon C."/>
            <person name="Castanera R."/>
            <person name="Culley D."/>
            <person name="Daum C."/>
            <person name="Ezra D."/>
            <person name="Gonzalez J."/>
            <person name="Henrissat B."/>
            <person name="Kuo A."/>
            <person name="Liang C."/>
            <person name="Lipzen A."/>
            <person name="Lutzoni F."/>
            <person name="Magnuson J."/>
            <person name="Mondo S."/>
            <person name="Nolan M."/>
            <person name="Ohm R."/>
            <person name="Pangilinan J."/>
            <person name="Park H.-J."/>
            <person name="Ramirez L."/>
            <person name="Alfaro M."/>
            <person name="Sun H."/>
            <person name="Tritt A."/>
            <person name="Yoshinaga Y."/>
            <person name="Zwiers L.-H."/>
            <person name="Turgeon B."/>
            <person name="Goodwin S."/>
            <person name="Spatafora J."/>
            <person name="Crous P."/>
            <person name="Grigoriev I."/>
        </authorList>
    </citation>
    <scope>NUCLEOTIDE SEQUENCE [LARGE SCALE GENOMIC DNA]</scope>
    <source>
        <strain evidence="12">CBS 304.66</strain>
    </source>
</reference>
<protein>
    <recommendedName>
        <fullName evidence="2">RBR-type E3 ubiquitin transferase</fullName>
        <ecNumber evidence="2">2.3.2.31</ecNumber>
    </recommendedName>
</protein>
<dbReference type="PROSITE" id="PS51873">
    <property type="entry name" value="TRIAD"/>
    <property type="match status" value="1"/>
</dbReference>
<dbReference type="OrthoDB" id="1431934at2759"/>
<dbReference type="GO" id="GO:0008270">
    <property type="term" value="F:zinc ion binding"/>
    <property type="evidence" value="ECO:0007669"/>
    <property type="project" value="UniProtKB-KW"/>
</dbReference>
<proteinExistence type="predicted"/>
<keyword evidence="12" id="KW-1185">Reference proteome</keyword>
<keyword evidence="7" id="KW-0833">Ubl conjugation pathway</keyword>
<evidence type="ECO:0000256" key="7">
    <source>
        <dbReference type="ARBA" id="ARBA00022786"/>
    </source>
</evidence>
<dbReference type="Pfam" id="PF01485">
    <property type="entry name" value="IBR"/>
    <property type="match status" value="1"/>
</dbReference>
<evidence type="ECO:0000256" key="5">
    <source>
        <dbReference type="ARBA" id="ARBA00022737"/>
    </source>
</evidence>
<evidence type="ECO:0000259" key="10">
    <source>
        <dbReference type="PROSITE" id="PS51873"/>
    </source>
</evidence>
<dbReference type="SMART" id="SM00647">
    <property type="entry name" value="IBR"/>
    <property type="match status" value="2"/>
</dbReference>
<sequence length="768" mass="88676">MNTLSQNYSVAKTLHMFPSPLAALDSPAIEDLRKCLTEKSGSTKFEHSKTLKILRQLRQDMRSWAAAFKAESNSFPSDHSEYFRIIKKFGESINVLENENSELSLQLERMRRFVPCSPLDFSGAKIVHGTSPPTPVFDIQAAENSISLEPRCAIANLRQSRRDLRSWAADFNTESRSLNDGISQYSRRFTEFSKCAEVLGEENEQLSLQLEHMRQSLARLVTKASEPKTLRGIISLRIMAAAEKSYPSGGALHVPIAESESLEPIPASILDATLSPTQLDVFEELLPKASGLKRAQIYRGIRIEACVFCGKPKFHIIENDVCHIFRKLAEFPLLYIHREDPVSYGQICSSCLVKRLLRDMYSDWWFNIGSLTWLKPQCNLGCCIHDAIITVEDLRCYLSQFGSLDISFENRCLGIFQQMLRYRHALQQLKPRPHPWQLAMAKSLWIHLLKTRFARPFIRLDDLTRLGPYASTYFETAPVVMGELDLKYTDICKPQVPIFLNIFRRQDIARECIICTEGKFEIDYGSWELWSQVCAKFSGPWTWSVLEFPIHQNQHCSHSLDVCQTCMDKYITVSIENGNLERIKCPQCDRIFTYCEIKKLSKERTFNEYDRRLLYHALSKDPNFRWCLRCTSGQIYDQVDPTLAIVQCNDCGFRMCFRHKQPWHSGLRCDEFDSLRRGDPKYEQTQEIIKNSTKGCPKCSVRIEKGTGCFHMTCYYCKYEFCWECLVSWLEVKANPLNHRPDCYFRSSILMPTQVTGTNLCTALERYS</sequence>
<evidence type="ECO:0000256" key="2">
    <source>
        <dbReference type="ARBA" id="ARBA00012251"/>
    </source>
</evidence>
<keyword evidence="5" id="KW-0677">Repeat</keyword>
<dbReference type="EMBL" id="ML986638">
    <property type="protein sequence ID" value="KAF2262670.1"/>
    <property type="molecule type" value="Genomic_DNA"/>
</dbReference>
<dbReference type="PANTHER" id="PTHR11685">
    <property type="entry name" value="RBR FAMILY RING FINGER AND IBR DOMAIN-CONTAINING"/>
    <property type="match status" value="1"/>
</dbReference>
<evidence type="ECO:0000313" key="11">
    <source>
        <dbReference type="EMBL" id="KAF2262670.1"/>
    </source>
</evidence>
<dbReference type="InterPro" id="IPR002867">
    <property type="entry name" value="IBR_dom"/>
</dbReference>
<evidence type="ECO:0000313" key="12">
    <source>
        <dbReference type="Proteomes" id="UP000800093"/>
    </source>
</evidence>